<keyword evidence="11" id="KW-1185">Reference proteome</keyword>
<dbReference type="Ensembl" id="ENSPSIT00000015777.1">
    <property type="protein sequence ID" value="ENSPSIP00000015703.1"/>
    <property type="gene ID" value="ENSPSIG00000014032.1"/>
</dbReference>
<dbReference type="CDD" id="cd09274">
    <property type="entry name" value="RNase_HI_RT_Ty3"/>
    <property type="match status" value="1"/>
</dbReference>
<dbReference type="InterPro" id="IPR041373">
    <property type="entry name" value="RT_RNaseH"/>
</dbReference>
<keyword evidence="5" id="KW-0540">Nuclease</keyword>
<dbReference type="GO" id="GO:0004523">
    <property type="term" value="F:RNA-DNA hybrid ribonuclease activity"/>
    <property type="evidence" value="ECO:0007669"/>
    <property type="project" value="UniProtKB-EC"/>
</dbReference>
<dbReference type="Proteomes" id="UP000007267">
    <property type="component" value="Unassembled WGS sequence"/>
</dbReference>
<dbReference type="EMBL" id="AGCU01126178">
    <property type="status" value="NOT_ANNOTATED_CDS"/>
    <property type="molecule type" value="Genomic_DNA"/>
</dbReference>
<dbReference type="Pfam" id="PF00078">
    <property type="entry name" value="RVT_1"/>
    <property type="match status" value="1"/>
</dbReference>
<dbReference type="Gene3D" id="3.30.70.270">
    <property type="match status" value="2"/>
</dbReference>
<evidence type="ECO:0000313" key="10">
    <source>
        <dbReference type="Ensembl" id="ENSPSIP00000015703.1"/>
    </source>
</evidence>
<evidence type="ECO:0000313" key="11">
    <source>
        <dbReference type="Proteomes" id="UP000007267"/>
    </source>
</evidence>
<dbReference type="InterPro" id="IPR000477">
    <property type="entry name" value="RT_dom"/>
</dbReference>
<organism evidence="10 11">
    <name type="scientific">Pelodiscus sinensis</name>
    <name type="common">Chinese softshell turtle</name>
    <name type="synonym">Trionyx sinensis</name>
    <dbReference type="NCBI Taxonomy" id="13735"/>
    <lineage>
        <taxon>Eukaryota</taxon>
        <taxon>Metazoa</taxon>
        <taxon>Chordata</taxon>
        <taxon>Craniata</taxon>
        <taxon>Vertebrata</taxon>
        <taxon>Euteleostomi</taxon>
        <taxon>Archelosauria</taxon>
        <taxon>Testudinata</taxon>
        <taxon>Testudines</taxon>
        <taxon>Cryptodira</taxon>
        <taxon>Trionychia</taxon>
        <taxon>Trionychidae</taxon>
        <taxon>Pelodiscus</taxon>
    </lineage>
</organism>
<reference evidence="10" key="3">
    <citation type="submission" date="2025-08" db="UniProtKB">
        <authorList>
            <consortium name="Ensembl"/>
        </authorList>
    </citation>
    <scope>IDENTIFICATION</scope>
</reference>
<dbReference type="STRING" id="13735.ENSPSIP00000015703"/>
<evidence type="ECO:0000256" key="7">
    <source>
        <dbReference type="ARBA" id="ARBA00022801"/>
    </source>
</evidence>
<dbReference type="InterPro" id="IPR043502">
    <property type="entry name" value="DNA/RNA_pol_sf"/>
</dbReference>
<comment type="similarity">
    <text evidence="1">Belongs to the beta type-B retroviral polymerase family. HERV class-II K(HML-2) pol subfamily.</text>
</comment>
<dbReference type="GO" id="GO:0003964">
    <property type="term" value="F:RNA-directed DNA polymerase activity"/>
    <property type="evidence" value="ECO:0007669"/>
    <property type="project" value="UniProtKB-KW"/>
</dbReference>
<dbReference type="InterPro" id="IPR043128">
    <property type="entry name" value="Rev_trsase/Diguanyl_cyclase"/>
</dbReference>
<evidence type="ECO:0000256" key="8">
    <source>
        <dbReference type="ARBA" id="ARBA00022918"/>
    </source>
</evidence>
<dbReference type="OMA" id="RICAECN"/>
<keyword evidence="4" id="KW-0548">Nucleotidyltransferase</keyword>
<dbReference type="PROSITE" id="PS50878">
    <property type="entry name" value="RT_POL"/>
    <property type="match status" value="1"/>
</dbReference>
<evidence type="ECO:0000256" key="3">
    <source>
        <dbReference type="ARBA" id="ARBA00022679"/>
    </source>
</evidence>
<dbReference type="PANTHER" id="PTHR33064:SF29">
    <property type="entry name" value="PEPTIDASE A2 DOMAIN-CONTAINING PROTEIN-RELATED"/>
    <property type="match status" value="1"/>
</dbReference>
<dbReference type="GeneTree" id="ENSGT01100000263500"/>
<evidence type="ECO:0000259" key="9">
    <source>
        <dbReference type="PROSITE" id="PS50878"/>
    </source>
</evidence>
<dbReference type="CDD" id="cd01647">
    <property type="entry name" value="RT_LTR"/>
    <property type="match status" value="1"/>
</dbReference>
<keyword evidence="6" id="KW-0255">Endonuclease</keyword>
<name>K7G5Z2_PELSI</name>
<dbReference type="FunFam" id="3.30.70.270:FF:000020">
    <property type="entry name" value="Transposon Tf2-6 polyprotein-like Protein"/>
    <property type="match status" value="1"/>
</dbReference>
<reference evidence="10" key="4">
    <citation type="submission" date="2025-09" db="UniProtKB">
        <authorList>
            <consortium name="Ensembl"/>
        </authorList>
    </citation>
    <scope>IDENTIFICATION</scope>
</reference>
<keyword evidence="3" id="KW-0808">Transferase</keyword>
<dbReference type="eggNOG" id="KOG0017">
    <property type="taxonomic scope" value="Eukaryota"/>
</dbReference>
<evidence type="ECO:0000256" key="2">
    <source>
        <dbReference type="ARBA" id="ARBA00012180"/>
    </source>
</evidence>
<dbReference type="FunFam" id="3.10.20.370:FF:000001">
    <property type="entry name" value="Retrovirus-related Pol polyprotein from transposon 17.6-like protein"/>
    <property type="match status" value="1"/>
</dbReference>
<dbReference type="AlphaFoldDB" id="K7G5Z2"/>
<dbReference type="EMBL" id="AGCU01126177">
    <property type="status" value="NOT_ANNOTATED_CDS"/>
    <property type="molecule type" value="Genomic_DNA"/>
</dbReference>
<dbReference type="Gene3D" id="3.10.10.10">
    <property type="entry name" value="HIV Type 1 Reverse Transcriptase, subunit A, domain 1"/>
    <property type="match status" value="1"/>
</dbReference>
<dbReference type="InterPro" id="IPR051320">
    <property type="entry name" value="Viral_Replic_Matur_Polypro"/>
</dbReference>
<dbReference type="Gene3D" id="3.10.20.370">
    <property type="match status" value="1"/>
</dbReference>
<dbReference type="Pfam" id="PF17917">
    <property type="entry name" value="RT_RNaseH"/>
    <property type="match status" value="1"/>
</dbReference>
<evidence type="ECO:0000256" key="5">
    <source>
        <dbReference type="ARBA" id="ARBA00022722"/>
    </source>
</evidence>
<accession>K7G5Z2</accession>
<dbReference type="SUPFAM" id="SSF56672">
    <property type="entry name" value="DNA/RNA polymerases"/>
    <property type="match status" value="1"/>
</dbReference>
<sequence>MIIMVPSDLKVYESMSLRVTYLSTLDLTKGYWQIPLSAEAQATMAFATPFGLYQFRNMQFGLHGAAATFQRLMNRILRDHQDYAAAYIDDIIIFSESWEKHLEHLTEILEALRQAGLTANPKKCQFGKTEISYLGYTVGRGKLRPMVDKVQAVREYPTPTTKRKVRQFLGLAGYYRRFIANFASLAAPLTDLTRKGQPEKVKWTPACEAAFQELKKRLVCAPVLAQPDFDKPFILQTDASEAGLGAVLTQEEGGDGHPVLYLSRKLFPREKGYATIEKEALALKWAIDSLRYFLLGGKFTVVTDHAPLQWMQNMKETNPRILRWYLSLQPYQFQNALNT</sequence>
<evidence type="ECO:0000256" key="6">
    <source>
        <dbReference type="ARBA" id="ARBA00022759"/>
    </source>
</evidence>
<dbReference type="EC" id="3.1.26.4" evidence="2"/>
<feature type="domain" description="Reverse transcriptase" evidence="9">
    <location>
        <begin position="1"/>
        <end position="138"/>
    </location>
</feature>
<evidence type="ECO:0000256" key="4">
    <source>
        <dbReference type="ARBA" id="ARBA00022695"/>
    </source>
</evidence>
<proteinExistence type="inferred from homology"/>
<protein>
    <recommendedName>
        <fullName evidence="2">ribonuclease H</fullName>
        <ecNumber evidence="2">3.1.26.4</ecNumber>
    </recommendedName>
</protein>
<evidence type="ECO:0000256" key="1">
    <source>
        <dbReference type="ARBA" id="ARBA00010879"/>
    </source>
</evidence>
<dbReference type="PANTHER" id="PTHR33064">
    <property type="entry name" value="POL PROTEIN"/>
    <property type="match status" value="1"/>
</dbReference>
<reference evidence="11" key="1">
    <citation type="submission" date="2011-10" db="EMBL/GenBank/DDBJ databases">
        <authorList>
            <consortium name="Soft-shell Turtle Genome Consortium"/>
        </authorList>
    </citation>
    <scope>NUCLEOTIDE SEQUENCE [LARGE SCALE GENOMIC DNA]</scope>
    <source>
        <strain evidence="11">Daiwa-1</strain>
    </source>
</reference>
<keyword evidence="7" id="KW-0378">Hydrolase</keyword>
<reference evidence="11" key="2">
    <citation type="journal article" date="2013" name="Nat. Genet.">
        <title>The draft genomes of soft-shell turtle and green sea turtle yield insights into the development and evolution of the turtle-specific body plan.</title>
        <authorList>
            <person name="Wang Z."/>
            <person name="Pascual-Anaya J."/>
            <person name="Zadissa A."/>
            <person name="Li W."/>
            <person name="Niimura Y."/>
            <person name="Huang Z."/>
            <person name="Li C."/>
            <person name="White S."/>
            <person name="Xiong Z."/>
            <person name="Fang D."/>
            <person name="Wang B."/>
            <person name="Ming Y."/>
            <person name="Chen Y."/>
            <person name="Zheng Y."/>
            <person name="Kuraku S."/>
            <person name="Pignatelli M."/>
            <person name="Herrero J."/>
            <person name="Beal K."/>
            <person name="Nozawa M."/>
            <person name="Li Q."/>
            <person name="Wang J."/>
            <person name="Zhang H."/>
            <person name="Yu L."/>
            <person name="Shigenobu S."/>
            <person name="Wang J."/>
            <person name="Liu J."/>
            <person name="Flicek P."/>
            <person name="Searle S."/>
            <person name="Wang J."/>
            <person name="Kuratani S."/>
            <person name="Yin Y."/>
            <person name="Aken B."/>
            <person name="Zhang G."/>
            <person name="Irie N."/>
        </authorList>
    </citation>
    <scope>NUCLEOTIDE SEQUENCE [LARGE SCALE GENOMIC DNA]</scope>
    <source>
        <strain evidence="11">Daiwa-1</strain>
    </source>
</reference>
<dbReference type="HOGENOM" id="CLU_000384_33_10_1"/>
<keyword evidence="8" id="KW-0695">RNA-directed DNA polymerase</keyword>